<dbReference type="GO" id="GO:0005762">
    <property type="term" value="C:mitochondrial large ribosomal subunit"/>
    <property type="evidence" value="ECO:0007669"/>
    <property type="project" value="TreeGrafter"/>
</dbReference>
<dbReference type="GO" id="GO:0003735">
    <property type="term" value="F:structural constituent of ribosome"/>
    <property type="evidence" value="ECO:0007669"/>
    <property type="project" value="InterPro"/>
</dbReference>
<evidence type="ECO:0000313" key="4">
    <source>
        <dbReference type="EMBL" id="GHP03275.1"/>
    </source>
</evidence>
<organism evidence="4 5">
    <name type="scientific">Pycnococcus provasolii</name>
    <dbReference type="NCBI Taxonomy" id="41880"/>
    <lineage>
        <taxon>Eukaryota</taxon>
        <taxon>Viridiplantae</taxon>
        <taxon>Chlorophyta</taxon>
        <taxon>Pseudoscourfieldiophyceae</taxon>
        <taxon>Pseudoscourfieldiales</taxon>
        <taxon>Pycnococcaceae</taxon>
        <taxon>Pycnococcus</taxon>
    </lineage>
</organism>
<dbReference type="AlphaFoldDB" id="A0A830H8F1"/>
<protein>
    <recommendedName>
        <fullName evidence="6">Ribosomal protein L13</fullName>
    </recommendedName>
</protein>
<dbReference type="GO" id="GO:0006412">
    <property type="term" value="P:translation"/>
    <property type="evidence" value="ECO:0007669"/>
    <property type="project" value="InterPro"/>
</dbReference>
<dbReference type="InterPro" id="IPR005822">
    <property type="entry name" value="Ribosomal_uL13"/>
</dbReference>
<comment type="caution">
    <text evidence="4">The sequence shown here is derived from an EMBL/GenBank/DDBJ whole genome shotgun (WGS) entry which is preliminary data.</text>
</comment>
<evidence type="ECO:0000256" key="3">
    <source>
        <dbReference type="ARBA" id="ARBA00023274"/>
    </source>
</evidence>
<dbReference type="Proteomes" id="UP000660262">
    <property type="component" value="Unassembled WGS sequence"/>
</dbReference>
<dbReference type="PANTHER" id="PTHR11545:SF2">
    <property type="entry name" value="LARGE RIBOSOMAL SUBUNIT PROTEIN UL13M"/>
    <property type="match status" value="1"/>
</dbReference>
<comment type="similarity">
    <text evidence="1">Belongs to the universal ribosomal protein uL13 family.</text>
</comment>
<proteinExistence type="inferred from homology"/>
<accession>A0A830H8F1</accession>
<dbReference type="SUPFAM" id="SSF52161">
    <property type="entry name" value="Ribosomal protein L13"/>
    <property type="match status" value="1"/>
</dbReference>
<dbReference type="HAMAP" id="MF_01366">
    <property type="entry name" value="Ribosomal_uL13"/>
    <property type="match status" value="1"/>
</dbReference>
<dbReference type="Gene3D" id="3.90.1180.10">
    <property type="entry name" value="Ribosomal protein L13"/>
    <property type="match status" value="1"/>
</dbReference>
<keyword evidence="2" id="KW-0689">Ribosomal protein</keyword>
<sequence length="234" mass="26186">MVRLSVISLMPKGVGSWKNHRWSDTLRNVPETSLDRNVAFRLIDARGVPLGPLAEGIASALIGKDKVTSRSNVDQGDVIVVINAAHLVVTDKTLNRKRYYWHTGYPGGLRVTKLPELLETKPTEVVRKAVYRMLPRNTLMKLRLRKLRIFPGEEHPFEDRVETKEQELALNKALVDGDVDGIARAVQATSARGAAASVLPWSARALRERFAWVAHKLPDGFVKVEHLEEGWTAT</sequence>
<dbReference type="GO" id="GO:0003729">
    <property type="term" value="F:mRNA binding"/>
    <property type="evidence" value="ECO:0007669"/>
    <property type="project" value="TreeGrafter"/>
</dbReference>
<reference evidence="4" key="1">
    <citation type="submission" date="2020-10" db="EMBL/GenBank/DDBJ databases">
        <title>Unveiling of a novel bifunctional photoreceptor, Dualchrome1, isolated from a cosmopolitan green alga.</title>
        <authorList>
            <person name="Suzuki S."/>
            <person name="Kawachi M."/>
        </authorList>
    </citation>
    <scope>NUCLEOTIDE SEQUENCE</scope>
    <source>
        <strain evidence="4">NIES 2893</strain>
    </source>
</reference>
<dbReference type="PANTHER" id="PTHR11545">
    <property type="entry name" value="RIBOSOMAL PROTEIN L13"/>
    <property type="match status" value="1"/>
</dbReference>
<keyword evidence="5" id="KW-1185">Reference proteome</keyword>
<dbReference type="GO" id="GO:0017148">
    <property type="term" value="P:negative regulation of translation"/>
    <property type="evidence" value="ECO:0007669"/>
    <property type="project" value="TreeGrafter"/>
</dbReference>
<evidence type="ECO:0000256" key="1">
    <source>
        <dbReference type="ARBA" id="ARBA00006227"/>
    </source>
</evidence>
<dbReference type="NCBIfam" id="TIGR01066">
    <property type="entry name" value="rplM_bact"/>
    <property type="match status" value="1"/>
</dbReference>
<gene>
    <name evidence="4" type="ORF">PPROV_000203000</name>
</gene>
<dbReference type="Pfam" id="PF00572">
    <property type="entry name" value="Ribosomal_L13"/>
    <property type="match status" value="1"/>
</dbReference>
<dbReference type="InterPro" id="IPR036899">
    <property type="entry name" value="Ribosomal_uL13_sf"/>
</dbReference>
<dbReference type="OrthoDB" id="274622at2759"/>
<name>A0A830H8F1_9CHLO</name>
<dbReference type="InterPro" id="IPR005823">
    <property type="entry name" value="Ribosomal_uL13_bac-type"/>
</dbReference>
<evidence type="ECO:0000313" key="5">
    <source>
        <dbReference type="Proteomes" id="UP000660262"/>
    </source>
</evidence>
<dbReference type="CDD" id="cd00392">
    <property type="entry name" value="Ribosomal_L13"/>
    <property type="match status" value="1"/>
</dbReference>
<dbReference type="EMBL" id="BNJQ01000005">
    <property type="protein sequence ID" value="GHP03275.1"/>
    <property type="molecule type" value="Genomic_DNA"/>
</dbReference>
<evidence type="ECO:0000256" key="2">
    <source>
        <dbReference type="ARBA" id="ARBA00022980"/>
    </source>
</evidence>
<evidence type="ECO:0008006" key="6">
    <source>
        <dbReference type="Google" id="ProtNLM"/>
    </source>
</evidence>
<keyword evidence="3" id="KW-0687">Ribonucleoprotein</keyword>